<evidence type="ECO:0000256" key="2">
    <source>
        <dbReference type="ARBA" id="ARBA00010841"/>
    </source>
</evidence>
<feature type="coiled-coil region" evidence="7">
    <location>
        <begin position="103"/>
        <end position="183"/>
    </location>
</feature>
<evidence type="ECO:0000313" key="9">
    <source>
        <dbReference type="Proteomes" id="UP000694941"/>
    </source>
</evidence>
<comment type="subcellular location">
    <subcellularLocation>
        <location evidence="1">Cell projection</location>
        <location evidence="1">Cilium</location>
    </subcellularLocation>
</comment>
<feature type="region of interest" description="Disordered" evidence="8">
    <location>
        <begin position="1"/>
        <end position="28"/>
    </location>
</feature>
<feature type="coiled-coil region" evidence="7">
    <location>
        <begin position="232"/>
        <end position="353"/>
    </location>
</feature>
<evidence type="ECO:0000256" key="8">
    <source>
        <dbReference type="SAM" id="MobiDB-lite"/>
    </source>
</evidence>
<gene>
    <name evidence="10" type="primary">LOC106458131</name>
</gene>
<keyword evidence="4 7" id="KW-0175">Coiled coil</keyword>
<keyword evidence="5" id="KW-0969">Cilium</keyword>
<evidence type="ECO:0000256" key="4">
    <source>
        <dbReference type="ARBA" id="ARBA00023054"/>
    </source>
</evidence>
<comment type="similarity">
    <text evidence="2">Belongs to the CFAP157 family.</text>
</comment>
<dbReference type="InterPro" id="IPR038844">
    <property type="entry name" value="CFAP157"/>
</dbReference>
<dbReference type="RefSeq" id="XP_022239990.1">
    <property type="nucleotide sequence ID" value="XM_022384282.1"/>
</dbReference>
<keyword evidence="9" id="KW-1185">Reference proteome</keyword>
<feature type="region of interest" description="Disordered" evidence="8">
    <location>
        <begin position="446"/>
        <end position="479"/>
    </location>
</feature>
<reference evidence="10" key="1">
    <citation type="submission" date="2025-08" db="UniProtKB">
        <authorList>
            <consortium name="RefSeq"/>
        </authorList>
    </citation>
    <scope>IDENTIFICATION</scope>
    <source>
        <tissue evidence="10">Muscle</tissue>
    </source>
</reference>
<organism evidence="9 10">
    <name type="scientific">Limulus polyphemus</name>
    <name type="common">Atlantic horseshoe crab</name>
    <dbReference type="NCBI Taxonomy" id="6850"/>
    <lineage>
        <taxon>Eukaryota</taxon>
        <taxon>Metazoa</taxon>
        <taxon>Ecdysozoa</taxon>
        <taxon>Arthropoda</taxon>
        <taxon>Chelicerata</taxon>
        <taxon>Merostomata</taxon>
        <taxon>Xiphosura</taxon>
        <taxon>Limulidae</taxon>
        <taxon>Limulus</taxon>
    </lineage>
</organism>
<dbReference type="Gene3D" id="1.10.287.1490">
    <property type="match status" value="1"/>
</dbReference>
<evidence type="ECO:0000256" key="6">
    <source>
        <dbReference type="ARBA" id="ARBA00023273"/>
    </source>
</evidence>
<accession>A0ABM1S8N5</accession>
<dbReference type="PANTHER" id="PTHR31954:SF1">
    <property type="entry name" value="CILIA- AND FLAGELLA-ASSOCIATED PROTEIN 157"/>
    <property type="match status" value="1"/>
</dbReference>
<proteinExistence type="inferred from homology"/>
<protein>
    <recommendedName>
        <fullName evidence="3">Cilia- and flagella-associated protein 157</fullName>
    </recommendedName>
</protein>
<dbReference type="GeneID" id="106458131"/>
<evidence type="ECO:0000256" key="5">
    <source>
        <dbReference type="ARBA" id="ARBA00023069"/>
    </source>
</evidence>
<feature type="compositionally biased region" description="Basic residues" evidence="8">
    <location>
        <begin position="1"/>
        <end position="15"/>
    </location>
</feature>
<evidence type="ECO:0000256" key="3">
    <source>
        <dbReference type="ARBA" id="ARBA00014087"/>
    </source>
</evidence>
<evidence type="ECO:0000313" key="10">
    <source>
        <dbReference type="RefSeq" id="XP_022239990.1"/>
    </source>
</evidence>
<dbReference type="PANTHER" id="PTHR31954">
    <property type="entry name" value="CILIA- AND FLAGELLA-ASSOCIATED PROTEIN 157"/>
    <property type="match status" value="1"/>
</dbReference>
<sequence>MPPKKKGTPGKRPKKSLGSAKSKQEELSEVDREMYIIQIKDLGSKLERQKEECTNLLASNEEYLYMYEKEVEEKEDIVEFLKKALQERAVEVTELQDRLIGLQQAHDSEKESYEKKISEMETDFKKTNENLTAENLTLSSKLSALEEFRMQRDEMTKRLKELETKLEEEEKKHSETLRELERKTIIDNDRLRNEMVQKVSEVASEFRKVSNKQVADTVKRAVKDTVHMSKELNKASEKTQILFEENSKLQKEFRDLNQQLQVLQDTESGLAAKVVVQQKVIALLKKKCEDYENLSAEIKMLEQQNTQLRSEITARDQQVKEKEETLMKLNMENDEMQKQLENLDIKVSQSEEMKNQLVGVITDAAEALRSGIISKPQEEEDSTERALLLNQLLILLDRATDLTVEELPMIPGGLDESGSQTSFQGWFQEETSLKYQAGCLGFVPNVNHDSSRTPTGENNQSQSSSKEHSISTYTEKLSK</sequence>
<feature type="compositionally biased region" description="Polar residues" evidence="8">
    <location>
        <begin position="470"/>
        <end position="479"/>
    </location>
</feature>
<dbReference type="Proteomes" id="UP000694941">
    <property type="component" value="Unplaced"/>
</dbReference>
<keyword evidence="6" id="KW-0966">Cell projection</keyword>
<evidence type="ECO:0000256" key="1">
    <source>
        <dbReference type="ARBA" id="ARBA00004138"/>
    </source>
</evidence>
<evidence type="ECO:0000256" key="7">
    <source>
        <dbReference type="SAM" id="Coils"/>
    </source>
</evidence>
<name>A0ABM1S8N5_LIMPO</name>